<dbReference type="Proteomes" id="UP000249169">
    <property type="component" value="Unassembled WGS sequence"/>
</dbReference>
<dbReference type="InterPro" id="IPR011856">
    <property type="entry name" value="tRNA_endonuc-like_dom_sf"/>
</dbReference>
<dbReference type="InterPro" id="IPR011335">
    <property type="entry name" value="Restrct_endonuc-II-like"/>
</dbReference>
<keyword evidence="2" id="KW-1185">Reference proteome</keyword>
<dbReference type="EMBL" id="QHKO01000008">
    <property type="protein sequence ID" value="RAL20659.1"/>
    <property type="molecule type" value="Genomic_DNA"/>
</dbReference>
<name>A0A328C3Y7_9DELT</name>
<dbReference type="AlphaFoldDB" id="A0A328C3Y7"/>
<comment type="caution">
    <text evidence="1">The sequence shown here is derived from an EMBL/GenBank/DDBJ whole genome shotgun (WGS) entry which is preliminary data.</text>
</comment>
<sequence length="399" mass="44487">MSEQMQYESNVEKLILLVGSNPLPNYLVARALRPECVGLVYTKETEVAKDRLKSELQRVLGNSNIVDAFVQDATCALTVRRTIARLLAQGNQIGSFELNYTGGTKVMAAHARIAFAESGGMPEQSSYLDEGGKDVQPRLRYDNGRALSLEELCSPALELQTVLALHGINHRPRSSREGAPTQDDARKILCAVLQEPELAKKLYEERIRLETLRKPKVAVSEPFQPSAYGLDLSIRGLPESEQTNSRLYKSWYKFIGGEWLEEWIGTKIGELEMTPVPEVVVGVNAFRGENRANLEVDVAVVRGHRTYFVSCTTDDTKSRCKSKLFEVAVRSRQLGGDLARAALVCLADDKTVRELQQDINDLWGATNTTRVFGLSDLKTWSACEGQQPNLYALESWMES</sequence>
<protein>
    <recommendedName>
        <fullName evidence="3">DUF1887 domain-containing protein</fullName>
    </recommendedName>
</protein>
<dbReference type="Gene3D" id="3.40.50.10770">
    <property type="entry name" value="Hypothetical protein VC1899 like domain (Restriction endonuclease-like)"/>
    <property type="match status" value="1"/>
</dbReference>
<organism evidence="1 2">
    <name type="scientific">Lujinxingia litoralis</name>
    <dbReference type="NCBI Taxonomy" id="2211119"/>
    <lineage>
        <taxon>Bacteria</taxon>
        <taxon>Deltaproteobacteria</taxon>
        <taxon>Bradymonadales</taxon>
        <taxon>Lujinxingiaceae</taxon>
        <taxon>Lujinxingia</taxon>
    </lineage>
</organism>
<accession>A0A328C3Y7</accession>
<evidence type="ECO:0000313" key="2">
    <source>
        <dbReference type="Proteomes" id="UP000249169"/>
    </source>
</evidence>
<reference evidence="1 2" key="1">
    <citation type="submission" date="2018-05" db="EMBL/GenBank/DDBJ databases">
        <title>Lujinxingia marina gen. nov. sp. nov., a new facultative anaerobic member of the class Deltaproteobacteria, and proposal of Lujinxingaceae fam. nov.</title>
        <authorList>
            <person name="Li C.-M."/>
        </authorList>
    </citation>
    <scope>NUCLEOTIDE SEQUENCE [LARGE SCALE GENOMIC DNA]</scope>
    <source>
        <strain evidence="1 2">B210</strain>
    </source>
</reference>
<proteinExistence type="predicted"/>
<dbReference type="Gene3D" id="3.40.1350.10">
    <property type="match status" value="1"/>
</dbReference>
<evidence type="ECO:0008006" key="3">
    <source>
        <dbReference type="Google" id="ProtNLM"/>
    </source>
</evidence>
<dbReference type="SUPFAM" id="SSF52980">
    <property type="entry name" value="Restriction endonuclease-like"/>
    <property type="match status" value="1"/>
</dbReference>
<dbReference type="GO" id="GO:0003676">
    <property type="term" value="F:nucleic acid binding"/>
    <property type="evidence" value="ECO:0007669"/>
    <property type="project" value="InterPro"/>
</dbReference>
<gene>
    <name evidence="1" type="ORF">DL240_15185</name>
</gene>
<evidence type="ECO:0000313" key="1">
    <source>
        <dbReference type="EMBL" id="RAL20659.1"/>
    </source>
</evidence>
<dbReference type="RefSeq" id="WP_111730751.1">
    <property type="nucleotide sequence ID" value="NZ_QHKO01000008.1"/>
</dbReference>
<dbReference type="OrthoDB" id="9797116at2"/>